<evidence type="ECO:0000313" key="1">
    <source>
        <dbReference type="EMBL" id="EGP42993.1"/>
    </source>
</evidence>
<evidence type="ECO:0008006" key="3">
    <source>
        <dbReference type="Google" id="ProtNLM"/>
    </source>
</evidence>
<proteinExistence type="predicted"/>
<dbReference type="PATRIC" id="fig|1003200.3.peg.5554"/>
<name>F7T9I8_9BURK</name>
<reference evidence="1 2" key="1">
    <citation type="submission" date="2011-06" db="EMBL/GenBank/DDBJ databases">
        <authorList>
            <person name="Bador J."/>
            <person name="Amoureux L."/>
            <person name="Neuwirth C."/>
        </authorList>
    </citation>
    <scope>NUCLEOTIDE SEQUENCE [LARGE SCALE GENOMIC DNA]</scope>
    <source>
        <strain evidence="1 2">AXX-A</strain>
    </source>
</reference>
<dbReference type="HOGENOM" id="CLU_1032988_0_0_4"/>
<dbReference type="Proteomes" id="UP000004853">
    <property type="component" value="Unassembled WGS sequence"/>
</dbReference>
<dbReference type="EMBL" id="AFRQ01000134">
    <property type="protein sequence ID" value="EGP42993.1"/>
    <property type="molecule type" value="Genomic_DNA"/>
</dbReference>
<sequence length="269" mass="29455">MTEFEIKHGLSQCPPGPLEPVELAQQDDTLARTGNTACDQEMYAAGLEKGEENAKHNAAIRGAWLPIESAPQTGRTLLLGYWNSLGKWRTVRGQWMSLDHIAENWEEPDDAEAGWFETAVEAEEAPNCWRITPSHWQPLPAAPGTPASPVSTVEQEPPAAYLTLDEEDSPCMLFFDVVEARTYCEVGEDPEPLYRRPAPAAGDARDAERYRHIRDSAAAIRNGWPADGFVFAMQFRHAPGTIPSQQAVHGPALDAAIDAAIAAQRQGDA</sequence>
<protein>
    <recommendedName>
        <fullName evidence="3">DUF551 domain-containing protein</fullName>
    </recommendedName>
</protein>
<evidence type="ECO:0000313" key="2">
    <source>
        <dbReference type="Proteomes" id="UP000004853"/>
    </source>
</evidence>
<dbReference type="RefSeq" id="WP_006395615.1">
    <property type="nucleotide sequence ID" value="NZ_GL982453.1"/>
</dbReference>
<comment type="caution">
    <text evidence="1">The sequence shown here is derived from an EMBL/GenBank/DDBJ whole genome shotgun (WGS) entry which is preliminary data.</text>
</comment>
<gene>
    <name evidence="1" type="ORF">AXXA_28130</name>
</gene>
<dbReference type="AlphaFoldDB" id="F7T9I8"/>
<accession>F7T9I8</accession>
<organism evidence="1 2">
    <name type="scientific">Achromobacter insuavis AXX-A</name>
    <dbReference type="NCBI Taxonomy" id="1003200"/>
    <lineage>
        <taxon>Bacteria</taxon>
        <taxon>Pseudomonadati</taxon>
        <taxon>Pseudomonadota</taxon>
        <taxon>Betaproteobacteria</taxon>
        <taxon>Burkholderiales</taxon>
        <taxon>Alcaligenaceae</taxon>
        <taxon>Achromobacter</taxon>
    </lineage>
</organism>